<dbReference type="EMBL" id="JBHUDY010000002">
    <property type="protein sequence ID" value="MFD1613267.1"/>
    <property type="molecule type" value="Genomic_DNA"/>
</dbReference>
<dbReference type="RefSeq" id="WP_380891188.1">
    <property type="nucleotide sequence ID" value="NZ_JBHUDY010000002.1"/>
</dbReference>
<gene>
    <name evidence="1" type="ORF">ACFSCW_15785</name>
</gene>
<accession>A0ABW4I7N6</accession>
<sequence length="90" mass="9154">MAIATLVQAIMAVPVSLAVGHVLGVVGVLLSAATLALIGTASSGAANWYLPWLVMAPDPGLGGHLDQCGGLPLRPSAASSSFFRHWASWC</sequence>
<organism evidence="1 2">
    <name type="scientific">Sphingomonas tabacisoli</name>
    <dbReference type="NCBI Taxonomy" id="2249466"/>
    <lineage>
        <taxon>Bacteria</taxon>
        <taxon>Pseudomonadati</taxon>
        <taxon>Pseudomonadota</taxon>
        <taxon>Alphaproteobacteria</taxon>
        <taxon>Sphingomonadales</taxon>
        <taxon>Sphingomonadaceae</taxon>
        <taxon>Sphingomonas</taxon>
    </lineage>
</organism>
<name>A0ABW4I7N6_9SPHN</name>
<keyword evidence="2" id="KW-1185">Reference proteome</keyword>
<dbReference type="Proteomes" id="UP001597115">
    <property type="component" value="Unassembled WGS sequence"/>
</dbReference>
<proteinExistence type="predicted"/>
<comment type="caution">
    <text evidence="1">The sequence shown here is derived from an EMBL/GenBank/DDBJ whole genome shotgun (WGS) entry which is preliminary data.</text>
</comment>
<evidence type="ECO:0000313" key="2">
    <source>
        <dbReference type="Proteomes" id="UP001597115"/>
    </source>
</evidence>
<protein>
    <submittedName>
        <fullName evidence="1">Uncharacterized protein</fullName>
    </submittedName>
</protein>
<evidence type="ECO:0000313" key="1">
    <source>
        <dbReference type="EMBL" id="MFD1613267.1"/>
    </source>
</evidence>
<reference evidence="2" key="1">
    <citation type="journal article" date="2019" name="Int. J. Syst. Evol. Microbiol.">
        <title>The Global Catalogue of Microorganisms (GCM) 10K type strain sequencing project: providing services to taxonomists for standard genome sequencing and annotation.</title>
        <authorList>
            <consortium name="The Broad Institute Genomics Platform"/>
            <consortium name="The Broad Institute Genome Sequencing Center for Infectious Disease"/>
            <person name="Wu L."/>
            <person name="Ma J."/>
        </authorList>
    </citation>
    <scope>NUCLEOTIDE SEQUENCE [LARGE SCALE GENOMIC DNA]</scope>
    <source>
        <strain evidence="2">CGMCC 1.16275</strain>
    </source>
</reference>